<name>A0A0B9GRH6_9GAMM</name>
<evidence type="ECO:0000313" key="2">
    <source>
        <dbReference type="EMBL" id="KHT59347.1"/>
    </source>
</evidence>
<dbReference type="RefSeq" id="WP_039469019.1">
    <property type="nucleotide sequence ID" value="NZ_JWLZ01000213.1"/>
</dbReference>
<dbReference type="PIRSF" id="PIRSF016482">
    <property type="entry name" value="PilO"/>
    <property type="match status" value="1"/>
</dbReference>
<dbReference type="InterPro" id="IPR014717">
    <property type="entry name" value="Transl_elong_EF1B/ribsomal_bS6"/>
</dbReference>
<dbReference type="Pfam" id="PF04350">
    <property type="entry name" value="PilO"/>
    <property type="match status" value="1"/>
</dbReference>
<gene>
    <name evidence="2" type="ORF">RJ45_24405</name>
</gene>
<dbReference type="Gene3D" id="3.30.70.60">
    <property type="match status" value="1"/>
</dbReference>
<keyword evidence="1" id="KW-0472">Membrane</keyword>
<protein>
    <submittedName>
        <fullName evidence="2">Fimbrial protein</fullName>
    </submittedName>
</protein>
<feature type="transmembrane region" description="Helical" evidence="1">
    <location>
        <begin position="20"/>
        <end position="39"/>
    </location>
</feature>
<dbReference type="EMBL" id="JWLZ01000213">
    <property type="protein sequence ID" value="KHT59347.1"/>
    <property type="molecule type" value="Genomic_DNA"/>
</dbReference>
<evidence type="ECO:0000313" key="3">
    <source>
        <dbReference type="Proteomes" id="UP000031278"/>
    </source>
</evidence>
<reference evidence="2 3" key="1">
    <citation type="submission" date="2014-12" db="EMBL/GenBank/DDBJ databases">
        <title>Genome sequencing of Photobacterium gaetbulicola AD005a.</title>
        <authorList>
            <person name="Adrian T.G.S."/>
            <person name="Chan K.G."/>
        </authorList>
    </citation>
    <scope>NUCLEOTIDE SEQUENCE [LARGE SCALE GENOMIC DNA]</scope>
    <source>
        <strain evidence="2 3">AD005a</strain>
    </source>
</reference>
<proteinExistence type="predicted"/>
<keyword evidence="1" id="KW-1133">Transmembrane helix</keyword>
<dbReference type="PANTHER" id="PTHR39555:SF1">
    <property type="entry name" value="TYPE IV PILUS INNER MEMBRANE COMPONENT PILO"/>
    <property type="match status" value="1"/>
</dbReference>
<sequence>MIDWQDLELDEMPDWPLTAQALVVLIVAGVVVLAGYWYWVSPRLDSLAELKSQEQELRLQLVRRANQVAALPKVREQVDMLHARYLQVVEQLPEEDELSSLLASVNDIGVRNGLEFQRIEWAARVEHPLFFELPLHINVVGRYEDIGRFAADIAQLPRIVSLKDIDLRRSQSRPGVLQLKVAATTYRFKAPSMEGA</sequence>
<dbReference type="GO" id="GO:0043683">
    <property type="term" value="P:type IV pilus assembly"/>
    <property type="evidence" value="ECO:0007669"/>
    <property type="project" value="InterPro"/>
</dbReference>
<dbReference type="PANTHER" id="PTHR39555">
    <property type="entry name" value="FIMBRIAL ASSEMBLY PROTEIN PILO-LIKE PROTEIN-RELATED"/>
    <property type="match status" value="1"/>
</dbReference>
<dbReference type="Proteomes" id="UP000031278">
    <property type="component" value="Unassembled WGS sequence"/>
</dbReference>
<dbReference type="AlphaFoldDB" id="A0A0B9GRH6"/>
<dbReference type="GO" id="GO:0043107">
    <property type="term" value="P:type IV pilus-dependent motility"/>
    <property type="evidence" value="ECO:0007669"/>
    <property type="project" value="InterPro"/>
</dbReference>
<evidence type="ECO:0000256" key="1">
    <source>
        <dbReference type="SAM" id="Phobius"/>
    </source>
</evidence>
<dbReference type="InterPro" id="IPR007445">
    <property type="entry name" value="PilO"/>
</dbReference>
<comment type="caution">
    <text evidence="2">The sequence shown here is derived from an EMBL/GenBank/DDBJ whole genome shotgun (WGS) entry which is preliminary data.</text>
</comment>
<keyword evidence="1" id="KW-0812">Transmembrane</keyword>
<accession>A0A0B9GRH6</accession>
<organism evidence="2 3">
    <name type="scientific">Photobacterium gaetbulicola</name>
    <dbReference type="NCBI Taxonomy" id="1295392"/>
    <lineage>
        <taxon>Bacteria</taxon>
        <taxon>Pseudomonadati</taxon>
        <taxon>Pseudomonadota</taxon>
        <taxon>Gammaproteobacteria</taxon>
        <taxon>Vibrionales</taxon>
        <taxon>Vibrionaceae</taxon>
        <taxon>Photobacterium</taxon>
    </lineage>
</organism>